<evidence type="ECO:0000313" key="4">
    <source>
        <dbReference type="Proteomes" id="UP000665043"/>
    </source>
</evidence>
<accession>A0ABX7VTG3</accession>
<evidence type="ECO:0000313" key="3">
    <source>
        <dbReference type="EMBL" id="QTN00170.1"/>
    </source>
</evidence>
<dbReference type="PANTHER" id="PTHR33823:SF4">
    <property type="entry name" value="GENERAL STRESS PROTEIN 16O"/>
    <property type="match status" value="1"/>
</dbReference>
<organism evidence="3 4">
    <name type="scientific">Sediminibacillus dalangtanensis</name>
    <dbReference type="NCBI Taxonomy" id="2729421"/>
    <lineage>
        <taxon>Bacteria</taxon>
        <taxon>Bacillati</taxon>
        <taxon>Bacillota</taxon>
        <taxon>Bacilli</taxon>
        <taxon>Bacillales</taxon>
        <taxon>Bacillaceae</taxon>
        <taxon>Sediminibacillus</taxon>
    </lineage>
</organism>
<sequence length="124" mass="14258">MDQEKLEHYKQLLVTMKKEAQEELGQNADSYNLDKEYPDDSIGEFTNYDNHPADLGTEMFEREKAATLNSQARQRLSEIEHALDKIDKGTYGFSESSGKPIPEERLEIEPTARYLVEEVDGNDE</sequence>
<proteinExistence type="predicted"/>
<protein>
    <recommendedName>
        <fullName evidence="5">RNA polymerase-binding transcription factor DksA</fullName>
    </recommendedName>
</protein>
<dbReference type="Proteomes" id="UP000665043">
    <property type="component" value="Chromosome"/>
</dbReference>
<feature type="region of interest" description="Disordered" evidence="2">
    <location>
        <begin position="26"/>
        <end position="50"/>
    </location>
</feature>
<feature type="zinc finger region" description="dksA C4-type" evidence="1">
    <location>
        <begin position="94"/>
        <end position="118"/>
    </location>
</feature>
<dbReference type="InterPro" id="IPR037187">
    <property type="entry name" value="DnaK_N"/>
</dbReference>
<keyword evidence="4" id="KW-1185">Reference proteome</keyword>
<evidence type="ECO:0000256" key="2">
    <source>
        <dbReference type="SAM" id="MobiDB-lite"/>
    </source>
</evidence>
<dbReference type="PROSITE" id="PS51128">
    <property type="entry name" value="ZF_DKSA_2"/>
    <property type="match status" value="1"/>
</dbReference>
<dbReference type="Gene3D" id="1.20.120.910">
    <property type="entry name" value="DksA, coiled-coil domain"/>
    <property type="match status" value="1"/>
</dbReference>
<evidence type="ECO:0008006" key="5">
    <source>
        <dbReference type="Google" id="ProtNLM"/>
    </source>
</evidence>
<name>A0ABX7VTG3_9BACI</name>
<dbReference type="SUPFAM" id="SSF109635">
    <property type="entry name" value="DnaK suppressor protein DksA, alpha-hairpin domain"/>
    <property type="match status" value="1"/>
</dbReference>
<dbReference type="EMBL" id="CP046956">
    <property type="protein sequence ID" value="QTN00170.1"/>
    <property type="molecule type" value="Genomic_DNA"/>
</dbReference>
<reference evidence="3 4" key="1">
    <citation type="submission" date="2019-12" db="EMBL/GenBank/DDBJ databases">
        <title>The whole genome sequencing of a strain isolated from a Mars analog, Dalangtan Playa.</title>
        <authorList>
            <person name="Huang T."/>
        </authorList>
    </citation>
    <scope>NUCLEOTIDE SEQUENCE [LARGE SCALE GENOMIC DNA]</scope>
    <source>
        <strain evidence="3 4">DP4-553-S</strain>
    </source>
</reference>
<evidence type="ECO:0000256" key="1">
    <source>
        <dbReference type="PROSITE-ProRule" id="PRU00510"/>
    </source>
</evidence>
<dbReference type="PANTHER" id="PTHR33823">
    <property type="entry name" value="RNA POLYMERASE-BINDING TRANSCRIPTION FACTOR DKSA-RELATED"/>
    <property type="match status" value="1"/>
</dbReference>
<dbReference type="RefSeq" id="WP_209365314.1">
    <property type="nucleotide sequence ID" value="NZ_CP046956.1"/>
</dbReference>
<gene>
    <name evidence="3" type="ORF">ERJ70_13195</name>
</gene>